<evidence type="ECO:0000256" key="1">
    <source>
        <dbReference type="SAM" id="MobiDB-lite"/>
    </source>
</evidence>
<name>A0A645HBB2_9ZZZZ</name>
<evidence type="ECO:0000313" key="2">
    <source>
        <dbReference type="EMBL" id="MPN36315.1"/>
    </source>
</evidence>
<organism evidence="2">
    <name type="scientific">bioreactor metagenome</name>
    <dbReference type="NCBI Taxonomy" id="1076179"/>
    <lineage>
        <taxon>unclassified sequences</taxon>
        <taxon>metagenomes</taxon>
        <taxon>ecological metagenomes</taxon>
    </lineage>
</organism>
<feature type="compositionally biased region" description="Basic and acidic residues" evidence="1">
    <location>
        <begin position="76"/>
        <end position="96"/>
    </location>
</feature>
<gene>
    <name evidence="2" type="ORF">SDC9_183824</name>
</gene>
<dbReference type="EMBL" id="VSSQ01090372">
    <property type="protein sequence ID" value="MPN36315.1"/>
    <property type="molecule type" value="Genomic_DNA"/>
</dbReference>
<feature type="compositionally biased region" description="Basic and acidic residues" evidence="1">
    <location>
        <begin position="1"/>
        <end position="35"/>
    </location>
</feature>
<proteinExistence type="predicted"/>
<feature type="region of interest" description="Disordered" evidence="1">
    <location>
        <begin position="1"/>
        <end position="96"/>
    </location>
</feature>
<comment type="caution">
    <text evidence="2">The sequence shown here is derived from an EMBL/GenBank/DDBJ whole genome shotgun (WGS) entry which is preliminary data.</text>
</comment>
<protein>
    <submittedName>
        <fullName evidence="2">Uncharacterized protein</fullName>
    </submittedName>
</protein>
<accession>A0A645HBB2</accession>
<reference evidence="2" key="1">
    <citation type="submission" date="2019-08" db="EMBL/GenBank/DDBJ databases">
        <authorList>
            <person name="Kucharzyk K."/>
            <person name="Murdoch R.W."/>
            <person name="Higgins S."/>
            <person name="Loffler F."/>
        </authorList>
    </citation>
    <scope>NUCLEOTIDE SEQUENCE</scope>
</reference>
<dbReference type="AlphaFoldDB" id="A0A645HBB2"/>
<sequence length="165" mass="18772">MRRETRRENPILAGKPDKKGRETGRRGRKEAKDPLRQNGAHMKKEESRANDMTQAVATQEKGPSIKNASRVNGTAKEGRSREVSDPIKSANKRDAHLMPEAKIVEASPGKMTNRVNGRMVSGKRIAVLLLEKMTNHVTSKKWRERNPDCVVPERENKRFFLYLLT</sequence>